<feature type="non-terminal residue" evidence="2">
    <location>
        <position position="1"/>
    </location>
</feature>
<dbReference type="EMBL" id="CAJOAY010000169">
    <property type="protein sequence ID" value="CAF3568912.1"/>
    <property type="molecule type" value="Genomic_DNA"/>
</dbReference>
<organism evidence="2 3">
    <name type="scientific">Adineta steineri</name>
    <dbReference type="NCBI Taxonomy" id="433720"/>
    <lineage>
        <taxon>Eukaryota</taxon>
        <taxon>Metazoa</taxon>
        <taxon>Spiralia</taxon>
        <taxon>Gnathifera</taxon>
        <taxon>Rotifera</taxon>
        <taxon>Eurotatoria</taxon>
        <taxon>Bdelloidea</taxon>
        <taxon>Adinetida</taxon>
        <taxon>Adinetidae</taxon>
        <taxon>Adineta</taxon>
    </lineage>
</organism>
<dbReference type="Pfam" id="PF11927">
    <property type="entry name" value="HODM_asu-like"/>
    <property type="match status" value="1"/>
</dbReference>
<reference evidence="2" key="1">
    <citation type="submission" date="2021-02" db="EMBL/GenBank/DDBJ databases">
        <authorList>
            <person name="Nowell W R."/>
        </authorList>
    </citation>
    <scope>NUCLEOTIDE SEQUENCE</scope>
</reference>
<keyword evidence="1" id="KW-0472">Membrane</keyword>
<evidence type="ECO:0000256" key="1">
    <source>
        <dbReference type="SAM" id="Phobius"/>
    </source>
</evidence>
<dbReference type="InterPro" id="IPR021848">
    <property type="entry name" value="HODM_asu-like"/>
</dbReference>
<evidence type="ECO:0000313" key="2">
    <source>
        <dbReference type="EMBL" id="CAF3568912.1"/>
    </source>
</evidence>
<protein>
    <submittedName>
        <fullName evidence="2">Uncharacterized protein</fullName>
    </submittedName>
</protein>
<keyword evidence="1" id="KW-1133">Transmembrane helix</keyword>
<gene>
    <name evidence="2" type="ORF">OKA104_LOCUS4996</name>
</gene>
<name>A0A818L660_9BILA</name>
<dbReference type="AlphaFoldDB" id="A0A818L660"/>
<comment type="caution">
    <text evidence="2">The sequence shown here is derived from an EMBL/GenBank/DDBJ whole genome shotgun (WGS) entry which is preliminary data.</text>
</comment>
<feature type="transmembrane region" description="Helical" evidence="1">
    <location>
        <begin position="6"/>
        <end position="23"/>
    </location>
</feature>
<sequence length="389" mass="45577">NLLSMLGFLLICFLIIGSLIYFVQSVKRRKLKKAPVDNKKLFGKWTPISFEAPRPVPYPDWSVETTRPLPYRPFKYGPDYFVTMGIKRLDWNDWIELDNEWTKYHNTKLARLSEDRSSRLYKIAPEAQDAALETMELLSEYLVYRYPSLFEYQYNNEQKQIRIKTTGETYPIYSDDPLKYASLLIQDDLALMMEGSDGQYYLKGGIIIIPGFWRLEDKFNMPLAQIHTSGDVPKFEEKLKCSMERYFQKMSPQHPVIRYNYFIQTDGELAWSSSIGSEDTFGIGWENAIPNPPIEKIHFRSERQSLRRLPRSGAILFTIRPYFIPIVNIAEEPNIPGRLASAIRSWPDDVARYKGKQAYEDVVLKYLDEKHEQQVENGLQEDNPKPYPY</sequence>
<proteinExistence type="predicted"/>
<evidence type="ECO:0000313" key="3">
    <source>
        <dbReference type="Proteomes" id="UP000663881"/>
    </source>
</evidence>
<accession>A0A818L660</accession>
<dbReference type="Proteomes" id="UP000663881">
    <property type="component" value="Unassembled WGS sequence"/>
</dbReference>
<keyword evidence="1" id="KW-0812">Transmembrane</keyword>